<keyword evidence="2" id="KW-0732">Signal</keyword>
<feature type="chain" id="PRO_5046293805" evidence="2">
    <location>
        <begin position="28"/>
        <end position="105"/>
    </location>
</feature>
<evidence type="ECO:0000313" key="4">
    <source>
        <dbReference type="RefSeq" id="XP_060672022.1"/>
    </source>
</evidence>
<keyword evidence="3" id="KW-1185">Reference proteome</keyword>
<reference evidence="4" key="1">
    <citation type="submission" date="2025-08" db="UniProtKB">
        <authorList>
            <consortium name="RefSeq"/>
        </authorList>
    </citation>
    <scope>IDENTIFICATION</scope>
    <source>
        <tissue evidence="4">Seedling</tissue>
    </source>
</reference>
<evidence type="ECO:0000256" key="2">
    <source>
        <dbReference type="SAM" id="SignalP"/>
    </source>
</evidence>
<dbReference type="GeneID" id="132803334"/>
<feature type="signal peptide" evidence="2">
    <location>
        <begin position="1"/>
        <end position="27"/>
    </location>
</feature>
<organism evidence="3 4">
    <name type="scientific">Ziziphus jujuba</name>
    <name type="common">Chinese jujube</name>
    <name type="synonym">Ziziphus sativa</name>
    <dbReference type="NCBI Taxonomy" id="326968"/>
    <lineage>
        <taxon>Eukaryota</taxon>
        <taxon>Viridiplantae</taxon>
        <taxon>Streptophyta</taxon>
        <taxon>Embryophyta</taxon>
        <taxon>Tracheophyta</taxon>
        <taxon>Spermatophyta</taxon>
        <taxon>Magnoliopsida</taxon>
        <taxon>eudicotyledons</taxon>
        <taxon>Gunneridae</taxon>
        <taxon>Pentapetalae</taxon>
        <taxon>rosids</taxon>
        <taxon>fabids</taxon>
        <taxon>Rosales</taxon>
        <taxon>Rhamnaceae</taxon>
        <taxon>Paliureae</taxon>
        <taxon>Ziziphus</taxon>
    </lineage>
</organism>
<protein>
    <submittedName>
        <fullName evidence="4">Uncharacterized protein LOC132803334</fullName>
    </submittedName>
</protein>
<accession>A0ABM4A5L4</accession>
<dbReference type="Proteomes" id="UP001652623">
    <property type="component" value="Chromosome 3"/>
</dbReference>
<sequence length="105" mass="11967">MYYFPANFVKIAVTFLLLMADFPASYAFSLYASDDVIGSTRREGCQGCERLMEEIMKDHHIQPFRNLRSREGRRSPPPPPIKSRQKAMKAPPHRLATPPPPPLIV</sequence>
<proteinExistence type="predicted"/>
<evidence type="ECO:0000313" key="3">
    <source>
        <dbReference type="Proteomes" id="UP001652623"/>
    </source>
</evidence>
<name>A0ABM4A5L4_ZIZJJ</name>
<feature type="region of interest" description="Disordered" evidence="1">
    <location>
        <begin position="62"/>
        <end position="105"/>
    </location>
</feature>
<evidence type="ECO:0000256" key="1">
    <source>
        <dbReference type="SAM" id="MobiDB-lite"/>
    </source>
</evidence>
<dbReference type="RefSeq" id="XP_060672022.1">
    <property type="nucleotide sequence ID" value="XM_060816039.1"/>
</dbReference>
<gene>
    <name evidence="4" type="primary">LOC132803334</name>
</gene>